<evidence type="ECO:0000313" key="1">
    <source>
        <dbReference type="EMBL" id="MCT2400593.1"/>
    </source>
</evidence>
<keyword evidence="2" id="KW-1185">Reference proteome</keyword>
<gene>
    <name evidence="1" type="ORF">NZK81_13620</name>
</gene>
<dbReference type="RefSeq" id="WP_260046672.1">
    <property type="nucleotide sequence ID" value="NZ_JANZXA010000009.1"/>
</dbReference>
<reference evidence="1" key="1">
    <citation type="submission" date="2022-09" db="EMBL/GenBank/DDBJ databases">
        <title>Novosphingobium sp. Nov., a polycyclic aromatic hydrocarbon-degrading bacterium isolated form mangrove sediments in HongKong.</title>
        <authorList>
            <person name="Hu Z."/>
        </authorList>
    </citation>
    <scope>NUCLEOTIDE SEQUENCE</scope>
    <source>
        <strain evidence="1">HK4-1</strain>
    </source>
</reference>
<comment type="caution">
    <text evidence="1">The sequence shown here is derived from an EMBL/GenBank/DDBJ whole genome shotgun (WGS) entry which is preliminary data.</text>
</comment>
<evidence type="ECO:0008006" key="3">
    <source>
        <dbReference type="Google" id="ProtNLM"/>
    </source>
</evidence>
<name>A0ABT2I700_9SPHN</name>
<dbReference type="Proteomes" id="UP001165583">
    <property type="component" value="Unassembled WGS sequence"/>
</dbReference>
<protein>
    <recommendedName>
        <fullName evidence="3">Secreted protein</fullName>
    </recommendedName>
</protein>
<accession>A0ABT2I700</accession>
<proteinExistence type="predicted"/>
<organism evidence="1 2">
    <name type="scientific">Novosphingobium mangrovi</name>
    <name type="common">ex Huang et al. 2023</name>
    <dbReference type="NCBI Taxonomy" id="2976432"/>
    <lineage>
        <taxon>Bacteria</taxon>
        <taxon>Pseudomonadati</taxon>
        <taxon>Pseudomonadota</taxon>
        <taxon>Alphaproteobacteria</taxon>
        <taxon>Sphingomonadales</taxon>
        <taxon>Sphingomonadaceae</taxon>
        <taxon>Novosphingobium</taxon>
    </lineage>
</organism>
<evidence type="ECO:0000313" key="2">
    <source>
        <dbReference type="Proteomes" id="UP001165583"/>
    </source>
</evidence>
<dbReference type="EMBL" id="JANZXA010000009">
    <property type="protein sequence ID" value="MCT2400593.1"/>
    <property type="molecule type" value="Genomic_DNA"/>
</dbReference>
<sequence>MTVFAACLFTLAALASVWIIAASWRRYSAGALALRAQLKACPEYTEIHWRVIERSPLPTLASLRKDRAARRARRSVQAPGLEWPGMARAA</sequence>